<evidence type="ECO:0000313" key="7">
    <source>
        <dbReference type="Proteomes" id="UP000215214"/>
    </source>
</evidence>
<dbReference type="AlphaFoldDB" id="A0A238UD79"/>
<evidence type="ECO:0000256" key="3">
    <source>
        <dbReference type="ARBA" id="ARBA00022989"/>
    </source>
</evidence>
<keyword evidence="3 5" id="KW-1133">Transmembrane helix</keyword>
<protein>
    <recommendedName>
        <fullName evidence="8">DUF4870 domain-containing protein</fullName>
    </recommendedName>
</protein>
<dbReference type="OrthoDB" id="9808930at2"/>
<keyword evidence="2 5" id="KW-0812">Transmembrane</keyword>
<evidence type="ECO:0000256" key="4">
    <source>
        <dbReference type="ARBA" id="ARBA00023136"/>
    </source>
</evidence>
<dbReference type="Proteomes" id="UP000215214">
    <property type="component" value="Chromosome TJEJU"/>
</dbReference>
<dbReference type="Pfam" id="PF09685">
    <property type="entry name" value="MamF_MmsF"/>
    <property type="match status" value="1"/>
</dbReference>
<evidence type="ECO:0000256" key="1">
    <source>
        <dbReference type="ARBA" id="ARBA00004141"/>
    </source>
</evidence>
<accession>A0A238UD79</accession>
<gene>
    <name evidence="6" type="ORF">TJEJU_3326</name>
</gene>
<sequence length="144" mass="16597">MKNQNENTNAFLIHISSFAGYLFPLGSIITPLILWQAQKDRSQFLDEHGKEAVNFNISFGLYIFILSASFFTFFMRNIFRILDRFDHVDFGNQIGFNGNFFSFFGIFSIVGIVSLIKIALVIIASMKANNGEHYKYPFIIKFIK</sequence>
<keyword evidence="4 5" id="KW-0472">Membrane</keyword>
<dbReference type="KEGG" id="tje:TJEJU_3326"/>
<dbReference type="RefSeq" id="WP_095073894.1">
    <property type="nucleotide sequence ID" value="NZ_LT899436.1"/>
</dbReference>
<comment type="subcellular location">
    <subcellularLocation>
        <location evidence="1">Membrane</location>
        <topology evidence="1">Multi-pass membrane protein</topology>
    </subcellularLocation>
</comment>
<name>A0A238UD79_9FLAO</name>
<evidence type="ECO:0000256" key="2">
    <source>
        <dbReference type="ARBA" id="ARBA00022692"/>
    </source>
</evidence>
<feature type="transmembrane region" description="Helical" evidence="5">
    <location>
        <begin position="55"/>
        <end position="79"/>
    </location>
</feature>
<evidence type="ECO:0000256" key="5">
    <source>
        <dbReference type="SAM" id="Phobius"/>
    </source>
</evidence>
<dbReference type="InterPro" id="IPR019109">
    <property type="entry name" value="MamF_MmsF"/>
</dbReference>
<reference evidence="6 7" key="1">
    <citation type="submission" date="2017-07" db="EMBL/GenBank/DDBJ databases">
        <authorList>
            <person name="Sun Z.S."/>
            <person name="Albrecht U."/>
            <person name="Echele G."/>
            <person name="Lee C.C."/>
        </authorList>
    </citation>
    <scope>NUCLEOTIDE SEQUENCE [LARGE SCALE GENOMIC DNA]</scope>
    <source>
        <strain evidence="7">type strain: KCTC 22618</strain>
    </source>
</reference>
<organism evidence="6 7">
    <name type="scientific">Tenacibaculum jejuense</name>
    <dbReference type="NCBI Taxonomy" id="584609"/>
    <lineage>
        <taxon>Bacteria</taxon>
        <taxon>Pseudomonadati</taxon>
        <taxon>Bacteroidota</taxon>
        <taxon>Flavobacteriia</taxon>
        <taxon>Flavobacteriales</taxon>
        <taxon>Flavobacteriaceae</taxon>
        <taxon>Tenacibaculum</taxon>
    </lineage>
</organism>
<feature type="transmembrane region" description="Helical" evidence="5">
    <location>
        <begin position="100"/>
        <end position="124"/>
    </location>
</feature>
<evidence type="ECO:0000313" key="6">
    <source>
        <dbReference type="EMBL" id="SNR16976.1"/>
    </source>
</evidence>
<feature type="transmembrane region" description="Helical" evidence="5">
    <location>
        <begin position="12"/>
        <end position="35"/>
    </location>
</feature>
<dbReference type="EMBL" id="LT899436">
    <property type="protein sequence ID" value="SNR16976.1"/>
    <property type="molecule type" value="Genomic_DNA"/>
</dbReference>
<evidence type="ECO:0008006" key="8">
    <source>
        <dbReference type="Google" id="ProtNLM"/>
    </source>
</evidence>
<proteinExistence type="predicted"/>
<keyword evidence="7" id="KW-1185">Reference proteome</keyword>